<sequence length="331" mass="33532">MKKRLAAFGLMAVAALALAGCTDSAAGPTADPSDSADAGGTTEEVRDVRVAALPIAESGALWAAIDEGIFEEYGLNVEVVPAQGGAQAIPALLSGDIDFAIGQPFGPIRADLQDLGVVIFSNYASSLASGEDVNAVVALGDAGIAGPADLAGKRVAVNSLGAAGDLTIRKAVDDAGGDSSTIEFVEVAFPDAQAQLEAGNIDAAWVPDPFRGIVVGGGGVEVVAPYQATIPGLTVLTNFTTQAKIDEDPELVADYAAAMADALEFASQNEDAVRAAIATNLEIPEEAAAGIVLPDFTADLGSAGIEDLAALAVEYGYIDAEPDFSRLIQQQ</sequence>
<keyword evidence="3 4" id="KW-0732">Signal</keyword>
<proteinExistence type="inferred from homology"/>
<evidence type="ECO:0000313" key="7">
    <source>
        <dbReference type="Proteomes" id="UP001324533"/>
    </source>
</evidence>
<evidence type="ECO:0000259" key="5">
    <source>
        <dbReference type="SMART" id="SM00062"/>
    </source>
</evidence>
<dbReference type="Pfam" id="PF09084">
    <property type="entry name" value="NMT1"/>
    <property type="match status" value="1"/>
</dbReference>
<feature type="domain" description="Solute-binding protein family 3/N-terminal" evidence="5">
    <location>
        <begin position="47"/>
        <end position="289"/>
    </location>
</feature>
<evidence type="ECO:0000256" key="1">
    <source>
        <dbReference type="ARBA" id="ARBA00004418"/>
    </source>
</evidence>
<feature type="signal peptide" evidence="4">
    <location>
        <begin position="1"/>
        <end position="19"/>
    </location>
</feature>
<dbReference type="InterPro" id="IPR015168">
    <property type="entry name" value="SsuA/THI5"/>
</dbReference>
<dbReference type="RefSeq" id="WP_322410318.1">
    <property type="nucleotide sequence ID" value="NZ_CP139779.1"/>
</dbReference>
<dbReference type="SMART" id="SM00062">
    <property type="entry name" value="PBPb"/>
    <property type="match status" value="1"/>
</dbReference>
<organism evidence="6 7">
    <name type="scientific">Microbacterium invictum</name>
    <dbReference type="NCBI Taxonomy" id="515415"/>
    <lineage>
        <taxon>Bacteria</taxon>
        <taxon>Bacillati</taxon>
        <taxon>Actinomycetota</taxon>
        <taxon>Actinomycetes</taxon>
        <taxon>Micrococcales</taxon>
        <taxon>Microbacteriaceae</taxon>
        <taxon>Microbacterium</taxon>
    </lineage>
</organism>
<dbReference type="InterPro" id="IPR001638">
    <property type="entry name" value="Solute-binding_3/MltF_N"/>
</dbReference>
<evidence type="ECO:0000256" key="3">
    <source>
        <dbReference type="ARBA" id="ARBA00022729"/>
    </source>
</evidence>
<dbReference type="Gene3D" id="3.40.190.10">
    <property type="entry name" value="Periplasmic binding protein-like II"/>
    <property type="match status" value="2"/>
</dbReference>
<evidence type="ECO:0000256" key="2">
    <source>
        <dbReference type="ARBA" id="ARBA00010742"/>
    </source>
</evidence>
<dbReference type="PANTHER" id="PTHR30024:SF47">
    <property type="entry name" value="TAURINE-BINDING PERIPLASMIC PROTEIN"/>
    <property type="match status" value="1"/>
</dbReference>
<dbReference type="SUPFAM" id="SSF53850">
    <property type="entry name" value="Periplasmic binding protein-like II"/>
    <property type="match status" value="1"/>
</dbReference>
<dbReference type="EMBL" id="CP139779">
    <property type="protein sequence ID" value="WQB70168.1"/>
    <property type="molecule type" value="Genomic_DNA"/>
</dbReference>
<accession>A0ABZ0V963</accession>
<reference evidence="6 7" key="1">
    <citation type="submission" date="2023-06" db="EMBL/GenBank/DDBJ databases">
        <title>Rock-solubilizing bacteria, Microbacterium invictum, promotes re-establishment of vegetation in rocky wasteland by accelerating rock bio-weathering and reshaping soil bacterial community.</title>
        <authorList>
            <person name="Liu C."/>
        </authorList>
    </citation>
    <scope>NUCLEOTIDE SEQUENCE [LARGE SCALE GENOMIC DNA]</scope>
    <source>
        <strain evidence="6 7">X-18</strain>
    </source>
</reference>
<comment type="similarity">
    <text evidence="2">Belongs to the bacterial solute-binding protein SsuA/TauA family.</text>
</comment>
<dbReference type="Proteomes" id="UP001324533">
    <property type="component" value="Chromosome"/>
</dbReference>
<name>A0ABZ0V963_9MICO</name>
<evidence type="ECO:0000256" key="4">
    <source>
        <dbReference type="SAM" id="SignalP"/>
    </source>
</evidence>
<gene>
    <name evidence="6" type="ORF">T9R20_15935</name>
</gene>
<dbReference type="PROSITE" id="PS51257">
    <property type="entry name" value="PROKAR_LIPOPROTEIN"/>
    <property type="match status" value="1"/>
</dbReference>
<comment type="subcellular location">
    <subcellularLocation>
        <location evidence="1">Periplasm</location>
    </subcellularLocation>
</comment>
<protein>
    <submittedName>
        <fullName evidence="6">ABC transporter substrate-binding protein</fullName>
    </submittedName>
</protein>
<dbReference type="PANTHER" id="PTHR30024">
    <property type="entry name" value="ALIPHATIC SULFONATES-BINDING PROTEIN-RELATED"/>
    <property type="match status" value="1"/>
</dbReference>
<feature type="chain" id="PRO_5046409450" evidence="4">
    <location>
        <begin position="20"/>
        <end position="331"/>
    </location>
</feature>
<keyword evidence="7" id="KW-1185">Reference proteome</keyword>
<evidence type="ECO:0000313" key="6">
    <source>
        <dbReference type="EMBL" id="WQB70168.1"/>
    </source>
</evidence>